<sequence length="59" mass="6171">MSRLGVEYAKAGILGLFAVIALVAIVVGGAPSPVYIVLPVILGLLAIGIWWRAETVHKS</sequence>
<keyword evidence="1" id="KW-0812">Transmembrane</keyword>
<organism evidence="2 3">
    <name type="scientific">Williamsia serinedens</name>
    <dbReference type="NCBI Taxonomy" id="391736"/>
    <lineage>
        <taxon>Bacteria</taxon>
        <taxon>Bacillati</taxon>
        <taxon>Actinomycetota</taxon>
        <taxon>Actinomycetes</taxon>
        <taxon>Mycobacteriales</taxon>
        <taxon>Nocardiaceae</taxon>
        <taxon>Williamsia</taxon>
    </lineage>
</organism>
<evidence type="ECO:0000256" key="1">
    <source>
        <dbReference type="SAM" id="Phobius"/>
    </source>
</evidence>
<dbReference type="RefSeq" id="WP_253655524.1">
    <property type="nucleotide sequence ID" value="NZ_BAAAOE010000001.1"/>
</dbReference>
<keyword evidence="3" id="KW-1185">Reference proteome</keyword>
<comment type="caution">
    <text evidence="2">The sequence shown here is derived from an EMBL/GenBank/DDBJ whole genome shotgun (WGS) entry which is preliminary data.</text>
</comment>
<feature type="transmembrane region" description="Helical" evidence="1">
    <location>
        <begin position="36"/>
        <end position="53"/>
    </location>
</feature>
<proteinExistence type="predicted"/>
<dbReference type="EMBL" id="JAMTCG010000005">
    <property type="protein sequence ID" value="MCP2161964.1"/>
    <property type="molecule type" value="Genomic_DNA"/>
</dbReference>
<gene>
    <name evidence="2" type="ORF">LX12_003163</name>
</gene>
<name>A0ABT1H4S3_9NOCA</name>
<feature type="transmembrane region" description="Helical" evidence="1">
    <location>
        <begin position="12"/>
        <end position="30"/>
    </location>
</feature>
<evidence type="ECO:0000313" key="2">
    <source>
        <dbReference type="EMBL" id="MCP2161964.1"/>
    </source>
</evidence>
<evidence type="ECO:0000313" key="3">
    <source>
        <dbReference type="Proteomes" id="UP001205740"/>
    </source>
</evidence>
<reference evidence="2 3" key="1">
    <citation type="submission" date="2022-06" db="EMBL/GenBank/DDBJ databases">
        <title>Genomic Encyclopedia of Archaeal and Bacterial Type Strains, Phase II (KMG-II): from individual species to whole genera.</title>
        <authorList>
            <person name="Goeker M."/>
        </authorList>
    </citation>
    <scope>NUCLEOTIDE SEQUENCE [LARGE SCALE GENOMIC DNA]</scope>
    <source>
        <strain evidence="2 3">DSM 45037</strain>
    </source>
</reference>
<accession>A0ABT1H4S3</accession>
<keyword evidence="1" id="KW-1133">Transmembrane helix</keyword>
<protein>
    <submittedName>
        <fullName evidence="2">Uncharacterized protein</fullName>
    </submittedName>
</protein>
<dbReference type="Proteomes" id="UP001205740">
    <property type="component" value="Unassembled WGS sequence"/>
</dbReference>
<keyword evidence="1" id="KW-0472">Membrane</keyword>